<dbReference type="PANTHER" id="PTHR21192:SF2">
    <property type="entry name" value="NADH DEHYDROGENASE [UBIQUINONE] 1 ALPHA SUBCOMPLEX ASSEMBLY FACTOR 3"/>
    <property type="match status" value="1"/>
</dbReference>
<evidence type="ECO:0000313" key="1">
    <source>
        <dbReference type="EMBL" id="KAK9844661.1"/>
    </source>
</evidence>
<evidence type="ECO:0000313" key="2">
    <source>
        <dbReference type="Proteomes" id="UP001438707"/>
    </source>
</evidence>
<reference evidence="1 2" key="1">
    <citation type="journal article" date="2024" name="Nat. Commun.">
        <title>Phylogenomics reveals the evolutionary origins of lichenization in chlorophyte algae.</title>
        <authorList>
            <person name="Puginier C."/>
            <person name="Libourel C."/>
            <person name="Otte J."/>
            <person name="Skaloud P."/>
            <person name="Haon M."/>
            <person name="Grisel S."/>
            <person name="Petersen M."/>
            <person name="Berrin J.G."/>
            <person name="Delaux P.M."/>
            <person name="Dal Grande F."/>
            <person name="Keller J."/>
        </authorList>
    </citation>
    <scope>NUCLEOTIDE SEQUENCE [LARGE SCALE GENOMIC DNA]</scope>
    <source>
        <strain evidence="1 2">SAG 2145</strain>
    </source>
</reference>
<protein>
    <recommendedName>
        <fullName evidence="3">NADH dehydrogenase [ubiquinone] 1 alpha subcomplex assembly factor 3</fullName>
    </recommendedName>
</protein>
<dbReference type="EMBL" id="JALJOS010000001">
    <property type="protein sequence ID" value="KAK9844661.1"/>
    <property type="molecule type" value="Genomic_DNA"/>
</dbReference>
<dbReference type="GO" id="GO:0005743">
    <property type="term" value="C:mitochondrial inner membrane"/>
    <property type="evidence" value="ECO:0007669"/>
    <property type="project" value="TreeGrafter"/>
</dbReference>
<dbReference type="Pfam" id="PF04430">
    <property type="entry name" value="DUF498"/>
    <property type="match status" value="1"/>
</dbReference>
<evidence type="ECO:0008006" key="3">
    <source>
        <dbReference type="Google" id="ProtNLM"/>
    </source>
</evidence>
<keyword evidence="2" id="KW-1185">Reference proteome</keyword>
<dbReference type="InterPro" id="IPR036748">
    <property type="entry name" value="MTH938-like_sf"/>
</dbReference>
<dbReference type="Gene3D" id="3.40.1230.10">
    <property type="entry name" value="MTH938-like"/>
    <property type="match status" value="1"/>
</dbReference>
<sequence>MLSRCSTPLSEVVKACLRPSQVLALTGCPLETGRATSSACDIEAGHRNLSSLSTSLSIPRQSQKQALNPYQHTTAASLQSVRHKTVVGNLGPTTRPDEHDVIKTEAGVVSIEGYDAKGFFVNEVAVDSAIVCTGTVWMVWNVNTFQDITEDSLALPLLLRPPPELLIVGCGQRSQQLPGALQKFLIDHQIPTEILDTPNAISTFNILNQEGRQVTAALLPAG</sequence>
<comment type="caution">
    <text evidence="1">The sequence shown here is derived from an EMBL/GenBank/DDBJ whole genome shotgun (WGS) entry which is preliminary data.</text>
</comment>
<dbReference type="PANTHER" id="PTHR21192">
    <property type="entry name" value="NUCLEAR PROTEIN E3-3"/>
    <property type="match status" value="1"/>
</dbReference>
<dbReference type="Proteomes" id="UP001438707">
    <property type="component" value="Unassembled WGS sequence"/>
</dbReference>
<name>A0AAW1SGC2_9CHLO</name>
<dbReference type="SUPFAM" id="SSF64076">
    <property type="entry name" value="MTH938-like"/>
    <property type="match status" value="1"/>
</dbReference>
<gene>
    <name evidence="1" type="ORF">WJX74_005254</name>
</gene>
<accession>A0AAW1SGC2</accession>
<organism evidence="1 2">
    <name type="scientific">Apatococcus lobatus</name>
    <dbReference type="NCBI Taxonomy" id="904363"/>
    <lineage>
        <taxon>Eukaryota</taxon>
        <taxon>Viridiplantae</taxon>
        <taxon>Chlorophyta</taxon>
        <taxon>core chlorophytes</taxon>
        <taxon>Trebouxiophyceae</taxon>
        <taxon>Chlorellales</taxon>
        <taxon>Chlorellaceae</taxon>
        <taxon>Apatococcus</taxon>
    </lineage>
</organism>
<dbReference type="InterPro" id="IPR007523">
    <property type="entry name" value="NDUFAF3/AAMDC"/>
</dbReference>
<dbReference type="AlphaFoldDB" id="A0AAW1SGC2"/>
<proteinExistence type="predicted"/>
<dbReference type="GO" id="GO:0032981">
    <property type="term" value="P:mitochondrial respiratory chain complex I assembly"/>
    <property type="evidence" value="ECO:0007669"/>
    <property type="project" value="TreeGrafter"/>
</dbReference>